<feature type="compositionally biased region" description="Polar residues" evidence="1">
    <location>
        <begin position="442"/>
        <end position="451"/>
    </location>
</feature>
<protein>
    <submittedName>
        <fullName evidence="3">Uncharacterized protein</fullName>
    </submittedName>
</protein>
<dbReference type="EMBL" id="KI669460">
    <property type="protein sequence ID" value="OCF59688.1"/>
    <property type="molecule type" value="Genomic_DNA"/>
</dbReference>
<sequence>MSSSAAASQNAATPQSSVAAASTSAAASSAAAATSSAAGSSASQASASASASASAAASSTAASASASGSSSAAASPTSASTSTSQSASSSSSSSATASTTVLSADVITTTGSSATSSSTKSLSGGAIGGIVAGAIVGIIVVFVFAWIWKRKRRSRGEKVPPPPPMRHAQSSMSRSRQSTMMGGGMSHQRRTSTYSASMAPPRPSSTFASHSRSPSSHINYPITTMASMNHDASPPMPPSTSSTSSDSPPLSTGANIPAHPFPSPAAGHKPTLTPIDTSLSRGGSASSDDLRGGHKPRRIASIDRLRGEGNQSGNGSERAPSPASSRHPSESGVDYSRGNSPHTSMIGLPSSGGPGRNSYPSPRSSIGYPRPGSMASLGSSRYLHVGPAGRAPHQGRPIQLTMPTLLGARPDENGDFFGQTGRLDGGYQLGLDEMGRMRRMSNRQYNEQDYQPSPIHTRAPSNTSLSNRSRQGSDEGNVPPIPELSSALGNSGPPSRNQTPTPVPRPPPKSDVADPHTVLQRE</sequence>
<feature type="compositionally biased region" description="Polar residues" evidence="1">
    <location>
        <begin position="274"/>
        <end position="287"/>
    </location>
</feature>
<gene>
    <name evidence="3" type="ORF">L486_02360</name>
</gene>
<evidence type="ECO:0000256" key="1">
    <source>
        <dbReference type="SAM" id="MobiDB-lite"/>
    </source>
</evidence>
<feature type="transmembrane region" description="Helical" evidence="2">
    <location>
        <begin position="126"/>
        <end position="148"/>
    </location>
</feature>
<accession>A0A1B9IVY3</accession>
<evidence type="ECO:0000256" key="2">
    <source>
        <dbReference type="SAM" id="Phobius"/>
    </source>
</evidence>
<keyword evidence="2" id="KW-0472">Membrane</keyword>
<evidence type="ECO:0000313" key="3">
    <source>
        <dbReference type="EMBL" id="OCF59688.1"/>
    </source>
</evidence>
<keyword evidence="2" id="KW-0812">Transmembrane</keyword>
<feature type="compositionally biased region" description="Polar residues" evidence="1">
    <location>
        <begin position="204"/>
        <end position="227"/>
    </location>
</feature>
<proteinExistence type="predicted"/>
<feature type="compositionally biased region" description="Low complexity" evidence="1">
    <location>
        <begin position="316"/>
        <end position="326"/>
    </location>
</feature>
<organism evidence="3 4">
    <name type="scientific">Kwoniella mangroviensis CBS 10435</name>
    <dbReference type="NCBI Taxonomy" id="1331196"/>
    <lineage>
        <taxon>Eukaryota</taxon>
        <taxon>Fungi</taxon>
        <taxon>Dikarya</taxon>
        <taxon>Basidiomycota</taxon>
        <taxon>Agaricomycotina</taxon>
        <taxon>Tremellomycetes</taxon>
        <taxon>Tremellales</taxon>
        <taxon>Cryptococcaceae</taxon>
        <taxon>Kwoniella</taxon>
    </lineage>
</organism>
<evidence type="ECO:0000313" key="4">
    <source>
        <dbReference type="Proteomes" id="UP000092583"/>
    </source>
</evidence>
<keyword evidence="4" id="KW-1185">Reference proteome</keyword>
<feature type="compositionally biased region" description="Low complexity" evidence="1">
    <location>
        <begin position="169"/>
        <end position="180"/>
    </location>
</feature>
<keyword evidence="2" id="KW-1133">Transmembrane helix</keyword>
<reference evidence="4" key="2">
    <citation type="submission" date="2013-12" db="EMBL/GenBank/DDBJ databases">
        <title>Evolution of pathogenesis and genome organization in the Tremellales.</title>
        <authorList>
            <person name="Cuomo C."/>
            <person name="Litvintseva A."/>
            <person name="Heitman J."/>
            <person name="Chen Y."/>
            <person name="Sun S."/>
            <person name="Springer D."/>
            <person name="Dromer F."/>
            <person name="Young S."/>
            <person name="Zeng Q."/>
            <person name="Chapman S."/>
            <person name="Gujja S."/>
            <person name="Saif S."/>
            <person name="Birren B."/>
        </authorList>
    </citation>
    <scope>NUCLEOTIDE SEQUENCE [LARGE SCALE GENOMIC DNA]</scope>
    <source>
        <strain evidence="4">CBS 10435</strain>
    </source>
</reference>
<reference evidence="3 4" key="1">
    <citation type="submission" date="2013-07" db="EMBL/GenBank/DDBJ databases">
        <title>The Genome Sequence of Kwoniella mangroviensis CBS10435.</title>
        <authorList>
            <consortium name="The Broad Institute Genome Sequencing Platform"/>
            <person name="Cuomo C."/>
            <person name="Litvintseva A."/>
            <person name="Chen Y."/>
            <person name="Heitman J."/>
            <person name="Sun S."/>
            <person name="Springer D."/>
            <person name="Dromer F."/>
            <person name="Young S.K."/>
            <person name="Zeng Q."/>
            <person name="Gargeya S."/>
            <person name="Fitzgerald M."/>
            <person name="Abouelleil A."/>
            <person name="Alvarado L."/>
            <person name="Berlin A.M."/>
            <person name="Chapman S.B."/>
            <person name="Dewar J."/>
            <person name="Goldberg J."/>
            <person name="Griggs A."/>
            <person name="Gujja S."/>
            <person name="Hansen M."/>
            <person name="Howarth C."/>
            <person name="Imamovic A."/>
            <person name="Larimer J."/>
            <person name="McCowan C."/>
            <person name="Murphy C."/>
            <person name="Pearson M."/>
            <person name="Priest M."/>
            <person name="Roberts A."/>
            <person name="Saif S."/>
            <person name="Shea T."/>
            <person name="Sykes S."/>
            <person name="Wortman J."/>
            <person name="Nusbaum C."/>
            <person name="Birren B."/>
        </authorList>
    </citation>
    <scope>NUCLEOTIDE SEQUENCE [LARGE SCALE GENOMIC DNA]</scope>
    <source>
        <strain evidence="3 4">CBS 10435</strain>
    </source>
</reference>
<feature type="compositionally biased region" description="Polar residues" evidence="1">
    <location>
        <begin position="487"/>
        <end position="498"/>
    </location>
</feature>
<dbReference type="OrthoDB" id="2564352at2759"/>
<feature type="compositionally biased region" description="Polar residues" evidence="1">
    <location>
        <begin position="459"/>
        <end position="470"/>
    </location>
</feature>
<feature type="region of interest" description="Disordered" evidence="1">
    <location>
        <begin position="152"/>
        <end position="522"/>
    </location>
</feature>
<name>A0A1B9IVY3_9TREE</name>
<dbReference type="Proteomes" id="UP000092583">
    <property type="component" value="Unassembled WGS sequence"/>
</dbReference>
<dbReference type="AlphaFoldDB" id="A0A1B9IVY3"/>
<feature type="compositionally biased region" description="Basic and acidic residues" evidence="1">
    <location>
        <begin position="511"/>
        <end position="522"/>
    </location>
</feature>
<feature type="compositionally biased region" description="Low complexity" evidence="1">
    <location>
        <begin position="239"/>
        <end position="252"/>
    </location>
</feature>
<dbReference type="STRING" id="1331196.A0A1B9IVY3"/>
<feature type="region of interest" description="Disordered" evidence="1">
    <location>
        <begin position="66"/>
        <end position="95"/>
    </location>
</feature>